<dbReference type="InterPro" id="IPR000917">
    <property type="entry name" value="Sulfatase_N"/>
</dbReference>
<dbReference type="InterPro" id="IPR024607">
    <property type="entry name" value="Sulfatase_CS"/>
</dbReference>
<dbReference type="AlphaFoldDB" id="A0A518AWG1"/>
<dbReference type="Pfam" id="PF00884">
    <property type="entry name" value="Sulfatase"/>
    <property type="match status" value="1"/>
</dbReference>
<proteinExistence type="inferred from homology"/>
<sequence length="485" mass="53110">MVVAALVHWCGILSSGNHAMPIVLTLRTLLLLAISSVACLSNEARAAEPLPNVVIVLFDDLGWGQPPCYREDSALRTPNVDRLATEGMRFTDAHSASAVCTPTRYGLLTGRYPWRIGQFGVLQTFDKPIIPTTRLTLASLLKQHGYHTACVGKWHLGLDWHAANPQKSKVPAIGETIDQGPNELGFDYFSGFTHARNIGMIIEQHQVIAQVEPVENQPLLLKKAVTWLEQQQAETPFFLYFPLCPPHTPVVPAEEYVGVSGAKDLVRNDPQYGDWLYQGDAMLGAIVETLERKGLADNTLLIVASDNGAAGRPYAPLRAAKTSIYEGGHRVPMVVRWPGKVAANSRWGHTVCLNDWLATTAEIVQHDLPDNAGEDSVSMLPALLGTTATPTRTGTVHQSHRGDLAIRSSDWKLIAHKNGKRELFDLTADLGEQKSVLADYPDVASRLQTQLEQYVEQGRSTPGAPQANRANLKLQALQPAKKQTN</sequence>
<evidence type="ECO:0000256" key="3">
    <source>
        <dbReference type="ARBA" id="ARBA00022801"/>
    </source>
</evidence>
<evidence type="ECO:0000256" key="1">
    <source>
        <dbReference type="ARBA" id="ARBA00008779"/>
    </source>
</evidence>
<comment type="similarity">
    <text evidence="1">Belongs to the sulfatase family.</text>
</comment>
<dbReference type="InterPro" id="IPR017850">
    <property type="entry name" value="Alkaline_phosphatase_core_sf"/>
</dbReference>
<dbReference type="Gene3D" id="3.30.1120.10">
    <property type="match status" value="1"/>
</dbReference>
<keyword evidence="7" id="KW-1185">Reference proteome</keyword>
<keyword evidence="3 6" id="KW-0378">Hydrolase</keyword>
<name>A0A518AWG1_9BACT</name>
<dbReference type="GO" id="GO:0004065">
    <property type="term" value="F:arylsulfatase activity"/>
    <property type="evidence" value="ECO:0007669"/>
    <property type="project" value="UniProtKB-EC"/>
</dbReference>
<evidence type="ECO:0000259" key="5">
    <source>
        <dbReference type="Pfam" id="PF00884"/>
    </source>
</evidence>
<gene>
    <name evidence="6" type="ORF">Pan181_52990</name>
</gene>
<keyword evidence="4" id="KW-0106">Calcium</keyword>
<feature type="domain" description="Sulfatase N-terminal" evidence="5">
    <location>
        <begin position="51"/>
        <end position="350"/>
    </location>
</feature>
<dbReference type="KEGG" id="amuc:Pan181_52990"/>
<dbReference type="EMBL" id="CP036278">
    <property type="protein sequence ID" value="QDU59058.1"/>
    <property type="molecule type" value="Genomic_DNA"/>
</dbReference>
<dbReference type="InterPro" id="IPR050738">
    <property type="entry name" value="Sulfatase"/>
</dbReference>
<dbReference type="PANTHER" id="PTHR42693">
    <property type="entry name" value="ARYLSULFATASE FAMILY MEMBER"/>
    <property type="match status" value="1"/>
</dbReference>
<evidence type="ECO:0000313" key="6">
    <source>
        <dbReference type="EMBL" id="QDU59058.1"/>
    </source>
</evidence>
<dbReference type="PANTHER" id="PTHR42693:SF53">
    <property type="entry name" value="ENDO-4-O-SULFATASE"/>
    <property type="match status" value="1"/>
</dbReference>
<protein>
    <submittedName>
        <fullName evidence="6">Arylsulfatase</fullName>
        <ecNumber evidence="6">3.1.6.1</ecNumber>
    </submittedName>
</protein>
<dbReference type="Gene3D" id="3.40.720.10">
    <property type="entry name" value="Alkaline Phosphatase, subunit A"/>
    <property type="match status" value="1"/>
</dbReference>
<organism evidence="6 7">
    <name type="scientific">Aeoliella mucimassa</name>
    <dbReference type="NCBI Taxonomy" id="2527972"/>
    <lineage>
        <taxon>Bacteria</taxon>
        <taxon>Pseudomonadati</taxon>
        <taxon>Planctomycetota</taxon>
        <taxon>Planctomycetia</taxon>
        <taxon>Pirellulales</taxon>
        <taxon>Lacipirellulaceae</taxon>
        <taxon>Aeoliella</taxon>
    </lineage>
</organism>
<dbReference type="Proteomes" id="UP000315750">
    <property type="component" value="Chromosome"/>
</dbReference>
<dbReference type="PROSITE" id="PS00523">
    <property type="entry name" value="SULFATASE_1"/>
    <property type="match status" value="1"/>
</dbReference>
<dbReference type="EC" id="3.1.6.1" evidence="6"/>
<reference evidence="6 7" key="1">
    <citation type="submission" date="2019-02" db="EMBL/GenBank/DDBJ databases">
        <title>Deep-cultivation of Planctomycetes and their phenomic and genomic characterization uncovers novel biology.</title>
        <authorList>
            <person name="Wiegand S."/>
            <person name="Jogler M."/>
            <person name="Boedeker C."/>
            <person name="Pinto D."/>
            <person name="Vollmers J."/>
            <person name="Rivas-Marin E."/>
            <person name="Kohn T."/>
            <person name="Peeters S.H."/>
            <person name="Heuer A."/>
            <person name="Rast P."/>
            <person name="Oberbeckmann S."/>
            <person name="Bunk B."/>
            <person name="Jeske O."/>
            <person name="Meyerdierks A."/>
            <person name="Storesund J.E."/>
            <person name="Kallscheuer N."/>
            <person name="Luecker S."/>
            <person name="Lage O.M."/>
            <person name="Pohl T."/>
            <person name="Merkel B.J."/>
            <person name="Hornburger P."/>
            <person name="Mueller R.-W."/>
            <person name="Bruemmer F."/>
            <person name="Labrenz M."/>
            <person name="Spormann A.M."/>
            <person name="Op den Camp H."/>
            <person name="Overmann J."/>
            <person name="Amann R."/>
            <person name="Jetten M.S.M."/>
            <person name="Mascher T."/>
            <person name="Medema M.H."/>
            <person name="Devos D.P."/>
            <person name="Kaster A.-K."/>
            <person name="Ovreas L."/>
            <person name="Rohde M."/>
            <person name="Galperin M.Y."/>
            <person name="Jogler C."/>
        </authorList>
    </citation>
    <scope>NUCLEOTIDE SEQUENCE [LARGE SCALE GENOMIC DNA]</scope>
    <source>
        <strain evidence="6 7">Pan181</strain>
    </source>
</reference>
<dbReference type="PROSITE" id="PS00149">
    <property type="entry name" value="SULFATASE_2"/>
    <property type="match status" value="1"/>
</dbReference>
<keyword evidence="2" id="KW-0479">Metal-binding</keyword>
<evidence type="ECO:0000313" key="7">
    <source>
        <dbReference type="Proteomes" id="UP000315750"/>
    </source>
</evidence>
<dbReference type="CDD" id="cd16143">
    <property type="entry name" value="ARS_like"/>
    <property type="match status" value="1"/>
</dbReference>
<evidence type="ECO:0000256" key="2">
    <source>
        <dbReference type="ARBA" id="ARBA00022723"/>
    </source>
</evidence>
<accession>A0A518AWG1</accession>
<evidence type="ECO:0000256" key="4">
    <source>
        <dbReference type="ARBA" id="ARBA00022837"/>
    </source>
</evidence>
<dbReference type="GO" id="GO:0046872">
    <property type="term" value="F:metal ion binding"/>
    <property type="evidence" value="ECO:0007669"/>
    <property type="project" value="UniProtKB-KW"/>
</dbReference>
<dbReference type="SUPFAM" id="SSF53649">
    <property type="entry name" value="Alkaline phosphatase-like"/>
    <property type="match status" value="1"/>
</dbReference>